<protein>
    <recommendedName>
        <fullName evidence="4">DUF2809 domain-containing protein</fullName>
    </recommendedName>
</protein>
<keyword evidence="3" id="KW-1185">Reference proteome</keyword>
<feature type="transmembrane region" description="Helical" evidence="1">
    <location>
        <begin position="106"/>
        <end position="123"/>
    </location>
</feature>
<dbReference type="AlphaFoldDB" id="A0A0J1GGI6"/>
<reference evidence="2 3" key="1">
    <citation type="submission" date="2015-05" db="EMBL/GenBank/DDBJ databases">
        <title>Photobacterium galathea sp. nov.</title>
        <authorList>
            <person name="Machado H."/>
            <person name="Gram L."/>
        </authorList>
    </citation>
    <scope>NUCLEOTIDE SEQUENCE [LARGE SCALE GENOMIC DNA]</scope>
    <source>
        <strain evidence="2 3">DSM 25995</strain>
    </source>
</reference>
<comment type="caution">
    <text evidence="2">The sequence shown here is derived from an EMBL/GenBank/DDBJ whole genome shotgun (WGS) entry which is preliminary data.</text>
</comment>
<organism evidence="2 3">
    <name type="scientific">Photobacterium aphoticum</name>
    <dbReference type="NCBI Taxonomy" id="754436"/>
    <lineage>
        <taxon>Bacteria</taxon>
        <taxon>Pseudomonadati</taxon>
        <taxon>Pseudomonadota</taxon>
        <taxon>Gammaproteobacteria</taxon>
        <taxon>Vibrionales</taxon>
        <taxon>Vibrionaceae</taxon>
        <taxon>Photobacterium</taxon>
    </lineage>
</organism>
<feature type="transmembrane region" description="Helical" evidence="1">
    <location>
        <begin position="63"/>
        <end position="86"/>
    </location>
</feature>
<sequence length="129" mass="14593">MSKMFRLCGKSLITSVVLFLVLVYIALYVRDQFVRPFLGDVLVVVWMYYTLKSVLNISATRLAAGVLLIAYAVEFAQYANVLSWLGMEHIRAVRIIFGATFDPLDLLAYTLGILSVLGLHVAYEKFHKQ</sequence>
<dbReference type="EMBL" id="LDOV01000042">
    <property type="protein sequence ID" value="KLU98814.1"/>
    <property type="molecule type" value="Genomic_DNA"/>
</dbReference>
<keyword evidence="1" id="KW-0472">Membrane</keyword>
<dbReference type="Proteomes" id="UP000036426">
    <property type="component" value="Unassembled WGS sequence"/>
</dbReference>
<name>A0A0J1GGI6_9GAMM</name>
<accession>A0A0J1GGI6</accession>
<dbReference type="PATRIC" id="fig|754436.4.peg.4328"/>
<proteinExistence type="predicted"/>
<keyword evidence="1" id="KW-0812">Transmembrane</keyword>
<evidence type="ECO:0000256" key="1">
    <source>
        <dbReference type="SAM" id="Phobius"/>
    </source>
</evidence>
<keyword evidence="1" id="KW-1133">Transmembrane helix</keyword>
<feature type="transmembrane region" description="Helical" evidence="1">
    <location>
        <begin position="33"/>
        <end position="51"/>
    </location>
</feature>
<evidence type="ECO:0008006" key="4">
    <source>
        <dbReference type="Google" id="ProtNLM"/>
    </source>
</evidence>
<dbReference type="InterPro" id="IPR021257">
    <property type="entry name" value="DUF2809"/>
</dbReference>
<dbReference type="Pfam" id="PF10990">
    <property type="entry name" value="DUF2809"/>
    <property type="match status" value="1"/>
</dbReference>
<feature type="transmembrane region" description="Helical" evidence="1">
    <location>
        <begin position="7"/>
        <end position="27"/>
    </location>
</feature>
<gene>
    <name evidence="2" type="ORF">ABT58_20555</name>
</gene>
<evidence type="ECO:0000313" key="2">
    <source>
        <dbReference type="EMBL" id="KLU98814.1"/>
    </source>
</evidence>
<evidence type="ECO:0000313" key="3">
    <source>
        <dbReference type="Proteomes" id="UP000036426"/>
    </source>
</evidence>